<dbReference type="AlphaFoldDB" id="A0A5Q4BNU4"/>
<gene>
    <name evidence="1" type="ORF">CSHISOI_07019</name>
</gene>
<comment type="caution">
    <text evidence="1">The sequence shown here is derived from an EMBL/GenBank/DDBJ whole genome shotgun (WGS) entry which is preliminary data.</text>
</comment>
<evidence type="ECO:0000313" key="2">
    <source>
        <dbReference type="Proteomes" id="UP000326340"/>
    </source>
</evidence>
<dbReference type="EMBL" id="PUHP01000696">
    <property type="protein sequence ID" value="TQN68451.1"/>
    <property type="molecule type" value="Genomic_DNA"/>
</dbReference>
<dbReference type="Proteomes" id="UP000326340">
    <property type="component" value="Unassembled WGS sequence"/>
</dbReference>
<evidence type="ECO:0000313" key="1">
    <source>
        <dbReference type="EMBL" id="TQN68451.1"/>
    </source>
</evidence>
<name>A0A5Q4BNU4_9PEZI</name>
<reference evidence="1 2" key="1">
    <citation type="journal article" date="2019" name="Sci. Rep.">
        <title>Colletotrichum shisoi sp. nov., an anthracnose pathogen of Perilla frutescens in Japan: molecular phylogenetic, morphological and genomic evidence.</title>
        <authorList>
            <person name="Gan P."/>
            <person name="Tsushima A."/>
            <person name="Hiroyama R."/>
            <person name="Narusaka M."/>
            <person name="Takano Y."/>
            <person name="Narusaka Y."/>
            <person name="Kawaradani M."/>
            <person name="Damm U."/>
            <person name="Shirasu K."/>
        </authorList>
    </citation>
    <scope>NUCLEOTIDE SEQUENCE [LARGE SCALE GENOMIC DNA]</scope>
    <source>
        <strain evidence="1 2">PG-2018a</strain>
    </source>
</reference>
<sequence>MVQLSTTLAHASVVRSQCFGEKTGTDYNLCLPCCSTQQLGLQQPTCCLDDVYPVFPFDIAMKSMVQ</sequence>
<accession>A0A5Q4BNU4</accession>
<keyword evidence="2" id="KW-1185">Reference proteome</keyword>
<proteinExistence type="predicted"/>
<organism evidence="1 2">
    <name type="scientific">Colletotrichum shisoi</name>
    <dbReference type="NCBI Taxonomy" id="2078593"/>
    <lineage>
        <taxon>Eukaryota</taxon>
        <taxon>Fungi</taxon>
        <taxon>Dikarya</taxon>
        <taxon>Ascomycota</taxon>
        <taxon>Pezizomycotina</taxon>
        <taxon>Sordariomycetes</taxon>
        <taxon>Hypocreomycetidae</taxon>
        <taxon>Glomerellales</taxon>
        <taxon>Glomerellaceae</taxon>
        <taxon>Colletotrichum</taxon>
        <taxon>Colletotrichum destructivum species complex</taxon>
    </lineage>
</organism>
<protein>
    <submittedName>
        <fullName evidence="1">Uncharacterized protein</fullName>
    </submittedName>
</protein>